<evidence type="ECO:0008006" key="3">
    <source>
        <dbReference type="Google" id="ProtNLM"/>
    </source>
</evidence>
<evidence type="ECO:0000313" key="2">
    <source>
        <dbReference type="Proteomes" id="UP000183815"/>
    </source>
</evidence>
<sequence length="333" mass="37676">MCKMNSKFFAIMTTAILMGCLGTEPEEVQSCNEQQFWYEITPDNPYPGMACEVNGPTKTLAITFFVYKDNEGVNYISNNSSIETGVAFINTVYNPHGIDFTVGEVIYVDVAFPDVTDEEENNKNDSGGDYGDGFNVEDLSEEFEANYNFSNVNIVMVTDGWGAYSMFPWGDRTHYVTFVRASSFETSYVPAHELGHFLGLYHTHQYSSNPDTDSHLDYTPVKRWADDWIVPTEQCYRTGDFVCGTPYDCYNFCEEAIGCSAAFLYQGEKPGQESEYEDCTSEQHSPSLDNLMSRYGDRSVLTDDQGARARYFLQYLSDNNRQGNQLNYSISIS</sequence>
<organism evidence="1 2">
    <name type="scientific">Marine Group III euryarchaeote CG-Bathy1</name>
    <dbReference type="NCBI Taxonomy" id="1889001"/>
    <lineage>
        <taxon>Archaea</taxon>
        <taxon>Methanobacteriati</taxon>
        <taxon>Thermoplasmatota</taxon>
        <taxon>Thermoplasmata</taxon>
        <taxon>Candidatus Thermoprofundales</taxon>
    </lineage>
</organism>
<dbReference type="PROSITE" id="PS51257">
    <property type="entry name" value="PROKAR_LIPOPROTEIN"/>
    <property type="match status" value="1"/>
</dbReference>
<dbReference type="AlphaFoldDB" id="A0A1J5TQJ7"/>
<dbReference type="GO" id="GO:0008237">
    <property type="term" value="F:metallopeptidase activity"/>
    <property type="evidence" value="ECO:0007669"/>
    <property type="project" value="InterPro"/>
</dbReference>
<protein>
    <recommendedName>
        <fullName evidence="3">Peptidase M43 pregnancy-associated plasma-A domain-containing protein</fullName>
    </recommendedName>
</protein>
<dbReference type="Proteomes" id="UP000183815">
    <property type="component" value="Unassembled WGS sequence"/>
</dbReference>
<dbReference type="Gene3D" id="3.40.390.10">
    <property type="entry name" value="Collagenase (Catalytic Domain)"/>
    <property type="match status" value="1"/>
</dbReference>
<comment type="caution">
    <text evidence="1">The sequence shown here is derived from an EMBL/GenBank/DDBJ whole genome shotgun (WGS) entry which is preliminary data.</text>
</comment>
<reference evidence="1 2" key="1">
    <citation type="submission" date="2016-08" db="EMBL/GenBank/DDBJ databases">
        <title>New Insights into Marine Group III Euryarchaeota, from dark to light.</title>
        <authorList>
            <person name="Haro-Moreno J.M."/>
            <person name="Rodriguez-Valera F."/>
            <person name="Lopez-Garcia P."/>
            <person name="Moreira D."/>
            <person name="Martin-Cuadrado A.B."/>
        </authorList>
    </citation>
    <scope>NUCLEOTIDE SEQUENCE [LARGE SCALE GENOMIC DNA]</scope>
    <source>
        <strain evidence="1">CG-Bathy1</strain>
    </source>
</reference>
<dbReference type="InterPro" id="IPR024079">
    <property type="entry name" value="MetalloPept_cat_dom_sf"/>
</dbReference>
<evidence type="ECO:0000313" key="1">
    <source>
        <dbReference type="EMBL" id="OIR18528.1"/>
    </source>
</evidence>
<proteinExistence type="predicted"/>
<gene>
    <name evidence="1" type="ORF">BEU04_04485</name>
</gene>
<name>A0A1J5TQJ7_9ARCH</name>
<dbReference type="EMBL" id="MIYU01000007">
    <property type="protein sequence ID" value="OIR18528.1"/>
    <property type="molecule type" value="Genomic_DNA"/>
</dbReference>
<dbReference type="Pfam" id="PF13688">
    <property type="entry name" value="Reprolysin_5"/>
    <property type="match status" value="1"/>
</dbReference>
<dbReference type="SUPFAM" id="SSF55486">
    <property type="entry name" value="Metalloproteases ('zincins'), catalytic domain"/>
    <property type="match status" value="1"/>
</dbReference>
<accession>A0A1J5TQJ7</accession>